<proteinExistence type="predicted"/>
<evidence type="ECO:0000256" key="1">
    <source>
        <dbReference type="SAM" id="MobiDB-lite"/>
    </source>
</evidence>
<keyword evidence="4" id="KW-1185">Reference proteome</keyword>
<name>A0A9P1FET3_9DINO</name>
<evidence type="ECO:0000313" key="4">
    <source>
        <dbReference type="Proteomes" id="UP001152797"/>
    </source>
</evidence>
<comment type="caution">
    <text evidence="2">The sequence shown here is derived from an EMBL/GenBank/DDBJ whole genome shotgun (WGS) entry which is preliminary data.</text>
</comment>
<reference evidence="2" key="1">
    <citation type="submission" date="2022-10" db="EMBL/GenBank/DDBJ databases">
        <authorList>
            <person name="Chen Y."/>
            <person name="Dougan E. K."/>
            <person name="Chan C."/>
            <person name="Rhodes N."/>
            <person name="Thang M."/>
        </authorList>
    </citation>
    <scope>NUCLEOTIDE SEQUENCE</scope>
</reference>
<dbReference type="EMBL" id="CAMXCT030000072">
    <property type="protein sequence ID" value="CAL4760713.1"/>
    <property type="molecule type" value="Genomic_DNA"/>
</dbReference>
<dbReference type="Proteomes" id="UP001152797">
    <property type="component" value="Unassembled WGS sequence"/>
</dbReference>
<dbReference type="EMBL" id="CAMXCT020000072">
    <property type="protein sequence ID" value="CAL1126776.1"/>
    <property type="molecule type" value="Genomic_DNA"/>
</dbReference>
<dbReference type="AlphaFoldDB" id="A0A9P1FET3"/>
<gene>
    <name evidence="2" type="ORF">C1SCF055_LOCUS1909</name>
</gene>
<protein>
    <submittedName>
        <fullName evidence="2">Uncharacterized protein</fullName>
    </submittedName>
</protein>
<sequence length="182" mass="20441">MIKSQSLCDLRESSSKQGALPPLVNDRKQKAKPLLPVMRNTKAYATQRQLAPDLRDFFAMACRRNNPHETSFQMEARIGFRRPKKYLRLRPLGGDLPANEVAPWMKKSMAFASAGAAVQSTPDLRQTQEDDCSTHPDDEMHDLIVDIEEHERVAADAIGKVVREAYAFEAALGFESNLANAW</sequence>
<accession>A0A9P1FET3</accession>
<reference evidence="3" key="2">
    <citation type="submission" date="2024-04" db="EMBL/GenBank/DDBJ databases">
        <authorList>
            <person name="Chen Y."/>
            <person name="Shah S."/>
            <person name="Dougan E. K."/>
            <person name="Thang M."/>
            <person name="Chan C."/>
        </authorList>
    </citation>
    <scope>NUCLEOTIDE SEQUENCE [LARGE SCALE GENOMIC DNA]</scope>
</reference>
<evidence type="ECO:0000313" key="2">
    <source>
        <dbReference type="EMBL" id="CAI3973401.1"/>
    </source>
</evidence>
<organism evidence="2">
    <name type="scientific">Cladocopium goreaui</name>
    <dbReference type="NCBI Taxonomy" id="2562237"/>
    <lineage>
        <taxon>Eukaryota</taxon>
        <taxon>Sar</taxon>
        <taxon>Alveolata</taxon>
        <taxon>Dinophyceae</taxon>
        <taxon>Suessiales</taxon>
        <taxon>Symbiodiniaceae</taxon>
        <taxon>Cladocopium</taxon>
    </lineage>
</organism>
<dbReference type="EMBL" id="CAMXCT010000072">
    <property type="protein sequence ID" value="CAI3973401.1"/>
    <property type="molecule type" value="Genomic_DNA"/>
</dbReference>
<feature type="region of interest" description="Disordered" evidence="1">
    <location>
        <begin position="1"/>
        <end position="28"/>
    </location>
</feature>
<evidence type="ECO:0000313" key="3">
    <source>
        <dbReference type="EMBL" id="CAL1126776.1"/>
    </source>
</evidence>